<dbReference type="EMBL" id="JYIW01000025">
    <property type="protein sequence ID" value="KJL28791.1"/>
    <property type="molecule type" value="Genomic_DNA"/>
</dbReference>
<organism evidence="12 13">
    <name type="scientific">Microbacterium oxydans</name>
    <dbReference type="NCBI Taxonomy" id="82380"/>
    <lineage>
        <taxon>Bacteria</taxon>
        <taxon>Bacillati</taxon>
        <taxon>Actinomycetota</taxon>
        <taxon>Actinomycetes</taxon>
        <taxon>Micrococcales</taxon>
        <taxon>Microbacteriaceae</taxon>
        <taxon>Microbacterium</taxon>
    </lineage>
</organism>
<evidence type="ECO:0000256" key="6">
    <source>
        <dbReference type="ARBA" id="ARBA00022801"/>
    </source>
</evidence>
<evidence type="ECO:0000256" key="4">
    <source>
        <dbReference type="ARBA" id="ARBA00022651"/>
    </source>
</evidence>
<evidence type="ECO:0000256" key="10">
    <source>
        <dbReference type="SAM" id="SignalP"/>
    </source>
</evidence>
<gene>
    <name evidence="12" type="primary">xynZ</name>
    <name evidence="12" type="ORF">RS83_02272</name>
</gene>
<evidence type="ECO:0000313" key="12">
    <source>
        <dbReference type="EMBL" id="KJL28791.1"/>
    </source>
</evidence>
<evidence type="ECO:0000256" key="2">
    <source>
        <dbReference type="ARBA" id="ARBA00007495"/>
    </source>
</evidence>
<dbReference type="AlphaFoldDB" id="A0A0F0LB63"/>
<proteinExistence type="inferred from homology"/>
<dbReference type="GO" id="GO:0031176">
    <property type="term" value="F:endo-1,4-beta-xylanase activity"/>
    <property type="evidence" value="ECO:0007669"/>
    <property type="project" value="UniProtKB-EC"/>
</dbReference>
<dbReference type="Proteomes" id="UP000033640">
    <property type="component" value="Unassembled WGS sequence"/>
</dbReference>
<feature type="signal peptide" evidence="10">
    <location>
        <begin position="1"/>
        <end position="27"/>
    </location>
</feature>
<dbReference type="Pfam" id="PF08329">
    <property type="entry name" value="ChitinaseA_N"/>
    <property type="match status" value="1"/>
</dbReference>
<dbReference type="OrthoDB" id="9815836at2"/>
<dbReference type="SMART" id="SM00633">
    <property type="entry name" value="Glyco_10"/>
    <property type="match status" value="1"/>
</dbReference>
<dbReference type="InterPro" id="IPR014756">
    <property type="entry name" value="Ig_E-set"/>
</dbReference>
<keyword evidence="8 12" id="KW-0326">Glycosidase</keyword>
<name>A0A0F0LB63_9MICO</name>
<keyword evidence="4 12" id="KW-0858">Xylan degradation</keyword>
<dbReference type="InterPro" id="IPR001000">
    <property type="entry name" value="GH10_dom"/>
</dbReference>
<keyword evidence="6 12" id="KW-0378">Hydrolase</keyword>
<evidence type="ECO:0000256" key="9">
    <source>
        <dbReference type="ARBA" id="ARBA00023326"/>
    </source>
</evidence>
<protein>
    <recommendedName>
        <fullName evidence="3">endo-1,4-beta-xylanase</fullName>
        <ecNumber evidence="3">3.2.1.8</ecNumber>
    </recommendedName>
</protein>
<dbReference type="InterPro" id="IPR013783">
    <property type="entry name" value="Ig-like_fold"/>
</dbReference>
<dbReference type="Gene3D" id="3.20.20.80">
    <property type="entry name" value="Glycosidases"/>
    <property type="match status" value="1"/>
</dbReference>
<comment type="similarity">
    <text evidence="2">Belongs to the glycosyl hydrolase 10 (cellulase F) family.</text>
</comment>
<keyword evidence="9" id="KW-0624">Polysaccharide degradation</keyword>
<comment type="catalytic activity">
    <reaction evidence="1">
        <text>Endohydrolysis of (1-&gt;4)-beta-D-xylosidic linkages in xylans.</text>
        <dbReference type="EC" id="3.2.1.8"/>
    </reaction>
</comment>
<feature type="domain" description="GH10" evidence="11">
    <location>
        <begin position="54"/>
        <end position="348"/>
    </location>
</feature>
<reference evidence="12 13" key="1">
    <citation type="submission" date="2015-02" db="EMBL/GenBank/DDBJ databases">
        <title>Draft genome sequences of ten Microbacterium spp. with emphasis on heavy metal contaminated environments.</title>
        <authorList>
            <person name="Corretto E."/>
        </authorList>
    </citation>
    <scope>NUCLEOTIDE SEQUENCE [LARGE SCALE GENOMIC DNA]</scope>
    <source>
        <strain evidence="12 13">BEL4b</strain>
    </source>
</reference>
<dbReference type="InterPro" id="IPR017853">
    <property type="entry name" value="GH"/>
</dbReference>
<keyword evidence="5 10" id="KW-0732">Signal</keyword>
<evidence type="ECO:0000256" key="7">
    <source>
        <dbReference type="ARBA" id="ARBA00023277"/>
    </source>
</evidence>
<comment type="caution">
    <text evidence="12">The sequence shown here is derived from an EMBL/GenBank/DDBJ whole genome shotgun (WGS) entry which is preliminary data.</text>
</comment>
<dbReference type="Gene3D" id="2.60.40.10">
    <property type="entry name" value="Immunoglobulins"/>
    <property type="match status" value="2"/>
</dbReference>
<dbReference type="PATRIC" id="fig|82380.11.peg.2307"/>
<dbReference type="GO" id="GO:0006032">
    <property type="term" value="P:chitin catabolic process"/>
    <property type="evidence" value="ECO:0007669"/>
    <property type="project" value="InterPro"/>
</dbReference>
<dbReference type="PROSITE" id="PS51760">
    <property type="entry name" value="GH10_2"/>
    <property type="match status" value="1"/>
</dbReference>
<dbReference type="InterPro" id="IPR044846">
    <property type="entry name" value="GH10"/>
</dbReference>
<feature type="chain" id="PRO_5002445013" description="endo-1,4-beta-xylanase" evidence="10">
    <location>
        <begin position="28"/>
        <end position="547"/>
    </location>
</feature>
<sequence>MRTRKTLALVSTLFLGASLITSAPAMADNTNDSGPTIRELADQAGILFGSGSVKASESTTDDRPANYFTDPRYGATLSEQFNSLSPENEFKWNMVQPEEGVFDFAGLDRLVAFAQEHDMEVKAHSGISRSFNPDYLVAKTDPAEFRAAVVEHFETIMQRYSGKMDRWDIVTEMFTTFGGEGLEHNLFYERMGPDYVAETLRIAHAADPTAKLFINENMVEFYPAKRQELYDLVAGMVADGVPLDGVALQMHETYVGPTPGVLTDIINDYRALGLEVTIAELDVHTYDPISQAQIYGDVVAEALAAGVTDISVWGFTDKHLYTWLPGAKPTMFDEEFNPKPAFVAVRDALKSYIHNGSAPSAAVLSSTAGWATGLRDGNYNIEMNLWHGTPGSYYRLYENDVLVDGQQLNAVDVTSQTASTEFSGKANGTYTYRAELINSEGVTHTSSVTVTVTDAAPAQPVVSTDNWDRDGDFIATANLWWGTNATSYAFFLDGVEVGAGDLSAATPNAQTATLTLEGVARGAHTLTATFTNANGSTSSEPVVVTVD</sequence>
<dbReference type="PANTHER" id="PTHR31490:SF88">
    <property type="entry name" value="BETA-XYLANASE"/>
    <property type="match status" value="1"/>
</dbReference>
<dbReference type="Pfam" id="PF00331">
    <property type="entry name" value="Glyco_hydro_10"/>
    <property type="match status" value="1"/>
</dbReference>
<dbReference type="GO" id="GO:0004568">
    <property type="term" value="F:chitinase activity"/>
    <property type="evidence" value="ECO:0007669"/>
    <property type="project" value="InterPro"/>
</dbReference>
<evidence type="ECO:0000256" key="5">
    <source>
        <dbReference type="ARBA" id="ARBA00022729"/>
    </source>
</evidence>
<dbReference type="EC" id="3.2.1.8" evidence="3"/>
<evidence type="ECO:0000256" key="3">
    <source>
        <dbReference type="ARBA" id="ARBA00012590"/>
    </source>
</evidence>
<evidence type="ECO:0000256" key="1">
    <source>
        <dbReference type="ARBA" id="ARBA00000681"/>
    </source>
</evidence>
<keyword evidence="7" id="KW-0119">Carbohydrate metabolism</keyword>
<accession>A0A0F0LB63</accession>
<evidence type="ECO:0000313" key="13">
    <source>
        <dbReference type="Proteomes" id="UP000033640"/>
    </source>
</evidence>
<dbReference type="SUPFAM" id="SSF81296">
    <property type="entry name" value="E set domains"/>
    <property type="match status" value="2"/>
</dbReference>
<dbReference type="SUPFAM" id="SSF51445">
    <property type="entry name" value="(Trans)glycosidases"/>
    <property type="match status" value="1"/>
</dbReference>
<evidence type="ECO:0000256" key="8">
    <source>
        <dbReference type="ARBA" id="ARBA00023295"/>
    </source>
</evidence>
<evidence type="ECO:0000259" key="11">
    <source>
        <dbReference type="PROSITE" id="PS51760"/>
    </source>
</evidence>
<dbReference type="PANTHER" id="PTHR31490">
    <property type="entry name" value="GLYCOSYL HYDROLASE"/>
    <property type="match status" value="1"/>
</dbReference>
<dbReference type="GO" id="GO:0045493">
    <property type="term" value="P:xylan catabolic process"/>
    <property type="evidence" value="ECO:0007669"/>
    <property type="project" value="UniProtKB-KW"/>
</dbReference>
<dbReference type="InterPro" id="IPR013540">
    <property type="entry name" value="ChitinaseA_N"/>
</dbReference>